<feature type="transmembrane region" description="Helical" evidence="1">
    <location>
        <begin position="246"/>
        <end position="265"/>
    </location>
</feature>
<keyword evidence="4" id="KW-1185">Reference proteome</keyword>
<evidence type="ECO:0000313" key="3">
    <source>
        <dbReference type="EMBL" id="KAF2174483.1"/>
    </source>
</evidence>
<feature type="transmembrane region" description="Helical" evidence="1">
    <location>
        <begin position="272"/>
        <end position="291"/>
    </location>
</feature>
<organism evidence="3 4">
    <name type="scientific">Zopfia rhizophila CBS 207.26</name>
    <dbReference type="NCBI Taxonomy" id="1314779"/>
    <lineage>
        <taxon>Eukaryota</taxon>
        <taxon>Fungi</taxon>
        <taxon>Dikarya</taxon>
        <taxon>Ascomycota</taxon>
        <taxon>Pezizomycotina</taxon>
        <taxon>Dothideomycetes</taxon>
        <taxon>Dothideomycetes incertae sedis</taxon>
        <taxon>Zopfiaceae</taxon>
        <taxon>Zopfia</taxon>
    </lineage>
</organism>
<evidence type="ECO:0000256" key="1">
    <source>
        <dbReference type="SAM" id="Phobius"/>
    </source>
</evidence>
<dbReference type="OrthoDB" id="5342093at2759"/>
<name>A0A6A6D5S6_9PEZI</name>
<feature type="domain" description="DUF6594" evidence="2">
    <location>
        <begin position="14"/>
        <end position="284"/>
    </location>
</feature>
<reference evidence="3" key="1">
    <citation type="journal article" date="2020" name="Stud. Mycol.">
        <title>101 Dothideomycetes genomes: a test case for predicting lifestyles and emergence of pathogens.</title>
        <authorList>
            <person name="Haridas S."/>
            <person name="Albert R."/>
            <person name="Binder M."/>
            <person name="Bloem J."/>
            <person name="Labutti K."/>
            <person name="Salamov A."/>
            <person name="Andreopoulos B."/>
            <person name="Baker S."/>
            <person name="Barry K."/>
            <person name="Bills G."/>
            <person name="Bluhm B."/>
            <person name="Cannon C."/>
            <person name="Castanera R."/>
            <person name="Culley D."/>
            <person name="Daum C."/>
            <person name="Ezra D."/>
            <person name="Gonzalez J."/>
            <person name="Henrissat B."/>
            <person name="Kuo A."/>
            <person name="Liang C."/>
            <person name="Lipzen A."/>
            <person name="Lutzoni F."/>
            <person name="Magnuson J."/>
            <person name="Mondo S."/>
            <person name="Nolan M."/>
            <person name="Ohm R."/>
            <person name="Pangilinan J."/>
            <person name="Park H.-J."/>
            <person name="Ramirez L."/>
            <person name="Alfaro M."/>
            <person name="Sun H."/>
            <person name="Tritt A."/>
            <person name="Yoshinaga Y."/>
            <person name="Zwiers L.-H."/>
            <person name="Turgeon B."/>
            <person name="Goodwin S."/>
            <person name="Spatafora J."/>
            <person name="Crous P."/>
            <person name="Grigoriev I."/>
        </authorList>
    </citation>
    <scope>NUCLEOTIDE SEQUENCE</scope>
    <source>
        <strain evidence="3">CBS 207.26</strain>
    </source>
</reference>
<gene>
    <name evidence="3" type="ORF">K469DRAFT_175736</name>
</gene>
<evidence type="ECO:0000313" key="4">
    <source>
        <dbReference type="Proteomes" id="UP000800200"/>
    </source>
</evidence>
<dbReference type="InterPro" id="IPR046529">
    <property type="entry name" value="DUF6594"/>
</dbReference>
<accession>A0A6A6D5S6</accession>
<proteinExistence type="predicted"/>
<keyword evidence="1" id="KW-0472">Membrane</keyword>
<evidence type="ECO:0000259" key="2">
    <source>
        <dbReference type="Pfam" id="PF20237"/>
    </source>
</evidence>
<keyword evidence="1" id="KW-0812">Transmembrane</keyword>
<dbReference type="PANTHER" id="PTHR34502">
    <property type="entry name" value="DUF6594 DOMAIN-CONTAINING PROTEIN-RELATED"/>
    <property type="match status" value="1"/>
</dbReference>
<feature type="transmembrane region" description="Helical" evidence="1">
    <location>
        <begin position="218"/>
        <end position="240"/>
    </location>
</feature>
<protein>
    <recommendedName>
        <fullName evidence="2">DUF6594 domain-containing protein</fullName>
    </recommendedName>
</protein>
<dbReference type="Proteomes" id="UP000800200">
    <property type="component" value="Unassembled WGS sequence"/>
</dbReference>
<dbReference type="EMBL" id="ML994880">
    <property type="protein sequence ID" value="KAF2174483.1"/>
    <property type="molecule type" value="Genomic_DNA"/>
</dbReference>
<dbReference type="AlphaFoldDB" id="A0A6A6D5S6"/>
<dbReference type="Pfam" id="PF20237">
    <property type="entry name" value="DUF6594"/>
    <property type="match status" value="1"/>
</dbReference>
<keyword evidence="1" id="KW-1133">Transmembrane helix</keyword>
<sequence length="293" mass="33044">MSSFILFESVPQGYAKLATLISKEKDYAIFRKFSTLNARNLLYLQAELTDLESRLLEIDIKVDRANNGNVILSSWPRFAENEERRTVVENIKKTLEAYNTALLQYNQVLNLNAPTPMHMEGIRTWARYNNPISDLSKNYIEGREIQGDLRKKLLAQNKKPDLEAGFGDLASLNKPEQSWLARILRRSCLRWIFATDFIYLPDKKSSIIFYPGSSVDRIVTGIAMILSIIITVLAVITLHLQKRDTVRLSMIGMFTLFLATVMAVCGAKRAEVIVGTVGFMAVMVVFVAGAGNQ</sequence>
<dbReference type="PANTHER" id="PTHR34502:SF5">
    <property type="entry name" value="DUF6594 DOMAIN-CONTAINING PROTEIN"/>
    <property type="match status" value="1"/>
</dbReference>